<proteinExistence type="inferred from homology"/>
<dbReference type="InterPro" id="IPR036950">
    <property type="entry name" value="PBP_transglycosylase"/>
</dbReference>
<dbReference type="GO" id="GO:0004180">
    <property type="term" value="F:carboxypeptidase activity"/>
    <property type="evidence" value="ECO:0007669"/>
    <property type="project" value="UniProtKB-KW"/>
</dbReference>
<evidence type="ECO:0000256" key="9">
    <source>
        <dbReference type="ARBA" id="ARBA00023268"/>
    </source>
</evidence>
<evidence type="ECO:0000256" key="8">
    <source>
        <dbReference type="ARBA" id="ARBA00022801"/>
    </source>
</evidence>
<feature type="domain" description="Penicillin-binding protein transpeptidase" evidence="12">
    <location>
        <begin position="286"/>
        <end position="552"/>
    </location>
</feature>
<dbReference type="PANTHER" id="PTHR32282:SF15">
    <property type="entry name" value="PENICILLIN-BINDING PROTEIN 1C"/>
    <property type="match status" value="1"/>
</dbReference>
<keyword evidence="8" id="KW-0378">Hydrolase</keyword>
<protein>
    <recommendedName>
        <fullName evidence="10">peptidoglycan glycosyltransferase</fullName>
        <ecNumber evidence="10">2.4.99.28</ecNumber>
    </recommendedName>
</protein>
<keyword evidence="9" id="KW-0511">Multifunctional enzyme</keyword>
<dbReference type="Proteomes" id="UP000245133">
    <property type="component" value="Unassembled WGS sequence"/>
</dbReference>
<feature type="domain" description="Penicillin-binding C-terminal" evidence="14">
    <location>
        <begin position="588"/>
        <end position="666"/>
    </location>
</feature>
<evidence type="ECO:0000313" key="16">
    <source>
        <dbReference type="Proteomes" id="UP000245133"/>
    </source>
</evidence>
<evidence type="ECO:0000256" key="4">
    <source>
        <dbReference type="ARBA" id="ARBA00022645"/>
    </source>
</evidence>
<dbReference type="InterPro" id="IPR009647">
    <property type="entry name" value="PBP_C"/>
</dbReference>
<dbReference type="NCBIfam" id="TIGR02073">
    <property type="entry name" value="PBP_1c"/>
    <property type="match status" value="1"/>
</dbReference>
<name>A0A2P2E035_9LEPT</name>
<dbReference type="InterPro" id="IPR011815">
    <property type="entry name" value="PBP_1c"/>
</dbReference>
<comment type="catalytic activity">
    <reaction evidence="11">
        <text>[GlcNAc-(1-&gt;4)-Mur2Ac(oyl-L-Ala-gamma-D-Glu-L-Lys-D-Ala-D-Ala)](n)-di-trans,octa-cis-undecaprenyl diphosphate + beta-D-GlcNAc-(1-&gt;4)-Mur2Ac(oyl-L-Ala-gamma-D-Glu-L-Lys-D-Ala-D-Ala)-di-trans,octa-cis-undecaprenyl diphosphate = [GlcNAc-(1-&gt;4)-Mur2Ac(oyl-L-Ala-gamma-D-Glu-L-Lys-D-Ala-D-Ala)](n+1)-di-trans,octa-cis-undecaprenyl diphosphate + di-trans,octa-cis-undecaprenyl diphosphate + H(+)</text>
        <dbReference type="Rhea" id="RHEA:23708"/>
        <dbReference type="Rhea" id="RHEA-COMP:9602"/>
        <dbReference type="Rhea" id="RHEA-COMP:9603"/>
        <dbReference type="ChEBI" id="CHEBI:15378"/>
        <dbReference type="ChEBI" id="CHEBI:58405"/>
        <dbReference type="ChEBI" id="CHEBI:60033"/>
        <dbReference type="ChEBI" id="CHEBI:78435"/>
        <dbReference type="EC" id="2.4.99.28"/>
    </reaction>
</comment>
<dbReference type="PANTHER" id="PTHR32282">
    <property type="entry name" value="BINDING PROTEIN TRANSPEPTIDASE, PUTATIVE-RELATED"/>
    <property type="match status" value="1"/>
</dbReference>
<dbReference type="Gene3D" id="1.10.3810.10">
    <property type="entry name" value="Biosynthetic peptidoglycan transglycosylase-like"/>
    <property type="match status" value="1"/>
</dbReference>
<dbReference type="InterPro" id="IPR001460">
    <property type="entry name" value="PCN-bd_Tpept"/>
</dbReference>
<dbReference type="InterPro" id="IPR050396">
    <property type="entry name" value="Glycosyltr_51/Transpeptidase"/>
</dbReference>
<feature type="domain" description="Glycosyl transferase family 51" evidence="13">
    <location>
        <begin position="44"/>
        <end position="206"/>
    </location>
</feature>
<dbReference type="EMBL" id="BFBB01000004">
    <property type="protein sequence ID" value="GBF50245.1"/>
    <property type="molecule type" value="Genomic_DNA"/>
</dbReference>
<dbReference type="Pfam" id="PF00905">
    <property type="entry name" value="Transpeptidase"/>
    <property type="match status" value="1"/>
</dbReference>
<dbReference type="AlphaFoldDB" id="A0A2P2E035"/>
<dbReference type="InterPro" id="IPR023346">
    <property type="entry name" value="Lysozyme-like_dom_sf"/>
</dbReference>
<keyword evidence="5" id="KW-0645">Protease</keyword>
<keyword evidence="6" id="KW-0328">Glycosyltransferase</keyword>
<dbReference type="InterPro" id="IPR012338">
    <property type="entry name" value="Beta-lactam/transpept-like"/>
</dbReference>
<keyword evidence="4" id="KW-0121">Carboxypeptidase</keyword>
<evidence type="ECO:0000256" key="3">
    <source>
        <dbReference type="ARBA" id="ARBA00007739"/>
    </source>
</evidence>
<dbReference type="EC" id="2.4.99.28" evidence="10"/>
<dbReference type="Gene3D" id="3.40.710.10">
    <property type="entry name" value="DD-peptidase/beta-lactamase superfamily"/>
    <property type="match status" value="1"/>
</dbReference>
<dbReference type="Pfam" id="PF06832">
    <property type="entry name" value="BiPBP_C"/>
    <property type="match status" value="1"/>
</dbReference>
<sequence length="669" mass="75807">MFTATFALTASPSYEEVKKNYRPSDLIFLDREGIPIQSKRIHFEYRAEDWVEYENIPTNLIEMVVWSEDKKFFEHSGVDTLSFLSSLWNAVKGEKIRGASTITMQLVAILNPELAPKQFKRNFAQKLKQIQAATELENQWNKEQIISAYLNLIYFRGELKGIGAASKGLFKKKVENLSDFEVVLLASLIRAPEANVERVAERSCLLAKEKLKEESCEPIKQFVKETLFANLQYKSSPNQAKLFIDRMLSQGDISRQTSLSLSIQKQVLSILKSHVLELKEQMVNDGAVLVMHNQTSQIVVYVANIGEVSSVPFVDLIQAKRQAGSTLKPFVYAQGFEEKKIQPDTILLDSPIDIPVFQGTYRPLNYDKSFKGKVSVRQSLASSLNIPAVRVLSYLDMGRFIETLSNVGFRNLAYPEYYGPSLALGSADISLWELTNAYRVFANKGMFSNPIYNAVENQTEYKRVFSKETSGQITDILSDREARSTSFGLENFLSTRYPSAVKTGTSQDMRDNWCVGYTSEYTVGVWVGNTEGKPMRNVTGISGAGPVWREVMDILHANISPNEWKREVDNAPKEDPPPKLAAPSLVLVPKIESPTRGAIYAFDPDIPKSQQRILFRMNRYSSDWFWVLNGKKLEVAKDSFLWAVERGDFILEVLDQNGRIIDKVTFEVR</sequence>
<evidence type="ECO:0000259" key="13">
    <source>
        <dbReference type="Pfam" id="PF00912"/>
    </source>
</evidence>
<evidence type="ECO:0000256" key="5">
    <source>
        <dbReference type="ARBA" id="ARBA00022670"/>
    </source>
</evidence>
<keyword evidence="7" id="KW-0808">Transferase</keyword>
<dbReference type="GO" id="GO:0009252">
    <property type="term" value="P:peptidoglycan biosynthetic process"/>
    <property type="evidence" value="ECO:0007669"/>
    <property type="project" value="InterPro"/>
</dbReference>
<dbReference type="GO" id="GO:0008955">
    <property type="term" value="F:peptidoglycan glycosyltransferase activity"/>
    <property type="evidence" value="ECO:0007669"/>
    <property type="project" value="UniProtKB-EC"/>
</dbReference>
<keyword evidence="16" id="KW-1185">Reference proteome</keyword>
<dbReference type="RefSeq" id="WP_244594335.1">
    <property type="nucleotide sequence ID" value="NZ_BFBB01000004.1"/>
</dbReference>
<evidence type="ECO:0000259" key="12">
    <source>
        <dbReference type="Pfam" id="PF00905"/>
    </source>
</evidence>
<comment type="caution">
    <text evidence="15">The sequence shown here is derived from an EMBL/GenBank/DDBJ whole genome shotgun (WGS) entry which is preliminary data.</text>
</comment>
<evidence type="ECO:0000256" key="2">
    <source>
        <dbReference type="ARBA" id="ARBA00007090"/>
    </source>
</evidence>
<comment type="pathway">
    <text evidence="1">Cell wall biogenesis; peptidoglycan biosynthesis.</text>
</comment>
<dbReference type="Pfam" id="PF00912">
    <property type="entry name" value="Transgly"/>
    <property type="match status" value="1"/>
</dbReference>
<gene>
    <name evidence="15" type="primary">pbpC</name>
    <name evidence="15" type="ORF">LPTSP4_17690</name>
</gene>
<dbReference type="SUPFAM" id="SSF56601">
    <property type="entry name" value="beta-lactamase/transpeptidase-like"/>
    <property type="match status" value="1"/>
</dbReference>
<dbReference type="SUPFAM" id="SSF53955">
    <property type="entry name" value="Lysozyme-like"/>
    <property type="match status" value="1"/>
</dbReference>
<organism evidence="15 16">
    <name type="scientific">Leptospira ryugenii</name>
    <dbReference type="NCBI Taxonomy" id="1917863"/>
    <lineage>
        <taxon>Bacteria</taxon>
        <taxon>Pseudomonadati</taxon>
        <taxon>Spirochaetota</taxon>
        <taxon>Spirochaetia</taxon>
        <taxon>Leptospirales</taxon>
        <taxon>Leptospiraceae</taxon>
        <taxon>Leptospira</taxon>
    </lineage>
</organism>
<dbReference type="GO" id="GO:0030288">
    <property type="term" value="C:outer membrane-bounded periplasmic space"/>
    <property type="evidence" value="ECO:0007669"/>
    <property type="project" value="TreeGrafter"/>
</dbReference>
<evidence type="ECO:0000256" key="6">
    <source>
        <dbReference type="ARBA" id="ARBA00022676"/>
    </source>
</evidence>
<evidence type="ECO:0000256" key="7">
    <source>
        <dbReference type="ARBA" id="ARBA00022679"/>
    </source>
</evidence>
<evidence type="ECO:0000256" key="1">
    <source>
        <dbReference type="ARBA" id="ARBA00004752"/>
    </source>
</evidence>
<accession>A0A2P2E035</accession>
<dbReference type="InterPro" id="IPR001264">
    <property type="entry name" value="Glyco_trans_51"/>
</dbReference>
<evidence type="ECO:0000256" key="10">
    <source>
        <dbReference type="ARBA" id="ARBA00044770"/>
    </source>
</evidence>
<evidence type="ECO:0000259" key="14">
    <source>
        <dbReference type="Pfam" id="PF06832"/>
    </source>
</evidence>
<evidence type="ECO:0000256" key="11">
    <source>
        <dbReference type="ARBA" id="ARBA00049902"/>
    </source>
</evidence>
<evidence type="ECO:0000313" key="15">
    <source>
        <dbReference type="EMBL" id="GBF50245.1"/>
    </source>
</evidence>
<comment type="similarity">
    <text evidence="3">In the N-terminal section; belongs to the glycosyltransferase 51 family.</text>
</comment>
<reference evidence="15 16" key="1">
    <citation type="submission" date="2018-02" db="EMBL/GenBank/DDBJ databases">
        <title>Novel Leptospira species isolated from soil and water in Japan.</title>
        <authorList>
            <person name="Nakao R."/>
            <person name="Masuzawa T."/>
        </authorList>
    </citation>
    <scope>NUCLEOTIDE SEQUENCE [LARGE SCALE GENOMIC DNA]</scope>
    <source>
        <strain evidence="15 16">YH101</strain>
    </source>
</reference>
<dbReference type="GO" id="GO:0008658">
    <property type="term" value="F:penicillin binding"/>
    <property type="evidence" value="ECO:0007669"/>
    <property type="project" value="InterPro"/>
</dbReference>
<comment type="similarity">
    <text evidence="2">In the C-terminal section; belongs to the transpeptidase family.</text>
</comment>
<dbReference type="GO" id="GO:0006508">
    <property type="term" value="P:proteolysis"/>
    <property type="evidence" value="ECO:0007669"/>
    <property type="project" value="UniProtKB-KW"/>
</dbReference>